<protein>
    <submittedName>
        <fullName evidence="1">Uncharacterized protein</fullName>
    </submittedName>
</protein>
<name>A0ABR2N5V3_9ASPA</name>
<comment type="caution">
    <text evidence="1">The sequence shown here is derived from an EMBL/GenBank/DDBJ whole genome shotgun (WGS) entry which is preliminary data.</text>
</comment>
<dbReference type="EMBL" id="JBBWWR010000001">
    <property type="protein sequence ID" value="KAK8971514.1"/>
    <property type="molecule type" value="Genomic_DNA"/>
</dbReference>
<accession>A0ABR2N5V3</accession>
<dbReference type="InterPro" id="IPR037231">
    <property type="entry name" value="NAP-like_sf"/>
</dbReference>
<dbReference type="Proteomes" id="UP001412067">
    <property type="component" value="Unassembled WGS sequence"/>
</dbReference>
<keyword evidence="2" id="KW-1185">Reference proteome</keyword>
<proteinExistence type="predicted"/>
<dbReference type="Gene3D" id="3.30.1120.90">
    <property type="entry name" value="Nucleosome assembly protein"/>
    <property type="match status" value="1"/>
</dbReference>
<sequence>MDASFPSCMGRHLRLISRVGNFSLFFGRQPFSVSSKGRLLLLPSSKACNNSPFQQPSSLLVLADIWLEERYFFTPHTASPAPSPLRLEPDPCRALPKPPHFLDSQTSSSFSMSTGFLKAPFRPARCFTATSFLALLHSVILPQNFSTNPYFEGTKLSKFYTFFDDGTTNIAGTSIKWKEGMVIKTKVIASSLETNQNKRETLFEKFSTWRF</sequence>
<organism evidence="1 2">
    <name type="scientific">Platanthera guangdongensis</name>
    <dbReference type="NCBI Taxonomy" id="2320717"/>
    <lineage>
        <taxon>Eukaryota</taxon>
        <taxon>Viridiplantae</taxon>
        <taxon>Streptophyta</taxon>
        <taxon>Embryophyta</taxon>
        <taxon>Tracheophyta</taxon>
        <taxon>Spermatophyta</taxon>
        <taxon>Magnoliopsida</taxon>
        <taxon>Liliopsida</taxon>
        <taxon>Asparagales</taxon>
        <taxon>Orchidaceae</taxon>
        <taxon>Orchidoideae</taxon>
        <taxon>Orchideae</taxon>
        <taxon>Orchidinae</taxon>
        <taxon>Platanthera</taxon>
    </lineage>
</organism>
<reference evidence="1 2" key="1">
    <citation type="journal article" date="2022" name="Nat. Plants">
        <title>Genomes of leafy and leafless Platanthera orchids illuminate the evolution of mycoheterotrophy.</title>
        <authorList>
            <person name="Li M.H."/>
            <person name="Liu K.W."/>
            <person name="Li Z."/>
            <person name="Lu H.C."/>
            <person name="Ye Q.L."/>
            <person name="Zhang D."/>
            <person name="Wang J.Y."/>
            <person name="Li Y.F."/>
            <person name="Zhong Z.M."/>
            <person name="Liu X."/>
            <person name="Yu X."/>
            <person name="Liu D.K."/>
            <person name="Tu X.D."/>
            <person name="Liu B."/>
            <person name="Hao Y."/>
            <person name="Liao X.Y."/>
            <person name="Jiang Y.T."/>
            <person name="Sun W.H."/>
            <person name="Chen J."/>
            <person name="Chen Y.Q."/>
            <person name="Ai Y."/>
            <person name="Zhai J.W."/>
            <person name="Wu S.S."/>
            <person name="Zhou Z."/>
            <person name="Hsiao Y.Y."/>
            <person name="Wu W.L."/>
            <person name="Chen Y.Y."/>
            <person name="Lin Y.F."/>
            <person name="Hsu J.L."/>
            <person name="Li C.Y."/>
            <person name="Wang Z.W."/>
            <person name="Zhao X."/>
            <person name="Zhong W.Y."/>
            <person name="Ma X.K."/>
            <person name="Ma L."/>
            <person name="Huang J."/>
            <person name="Chen G.Z."/>
            <person name="Huang M.Z."/>
            <person name="Huang L."/>
            <person name="Peng D.H."/>
            <person name="Luo Y.B."/>
            <person name="Zou S.Q."/>
            <person name="Chen S.P."/>
            <person name="Lan S."/>
            <person name="Tsai W.C."/>
            <person name="Van de Peer Y."/>
            <person name="Liu Z.J."/>
        </authorList>
    </citation>
    <scope>NUCLEOTIDE SEQUENCE [LARGE SCALE GENOMIC DNA]</scope>
    <source>
        <strain evidence="1">Lor288</strain>
    </source>
</reference>
<evidence type="ECO:0000313" key="1">
    <source>
        <dbReference type="EMBL" id="KAK8971514.1"/>
    </source>
</evidence>
<dbReference type="SUPFAM" id="SSF143113">
    <property type="entry name" value="NAP-like"/>
    <property type="match status" value="1"/>
</dbReference>
<gene>
    <name evidence="1" type="ORF">KSP40_PGU021339</name>
</gene>
<evidence type="ECO:0000313" key="2">
    <source>
        <dbReference type="Proteomes" id="UP001412067"/>
    </source>
</evidence>